<dbReference type="PROSITE" id="PS50801">
    <property type="entry name" value="STAS"/>
    <property type="match status" value="1"/>
</dbReference>
<reference evidence="3" key="1">
    <citation type="submission" date="2017-11" db="EMBL/GenBank/DDBJ databases">
        <authorList>
            <person name="Watanabe M."/>
            <person name="Kojima H."/>
        </authorList>
    </citation>
    <scope>NUCLEOTIDE SEQUENCE [LARGE SCALE GENOMIC DNA]</scope>
    <source>
        <strain evidence="3">Tokyo 01</strain>
    </source>
</reference>
<reference evidence="3" key="2">
    <citation type="submission" date="2019-01" db="EMBL/GenBank/DDBJ databases">
        <title>Genome sequence of Desulfonema ishimotonii strain Tokyo 01.</title>
        <authorList>
            <person name="Fukui M."/>
        </authorList>
    </citation>
    <scope>NUCLEOTIDE SEQUENCE [LARGE SCALE GENOMIC DNA]</scope>
    <source>
        <strain evidence="3">Tokyo 01</strain>
    </source>
</reference>
<proteinExistence type="predicted"/>
<evidence type="ECO:0000259" key="1">
    <source>
        <dbReference type="PROSITE" id="PS50801"/>
    </source>
</evidence>
<dbReference type="Proteomes" id="UP000288096">
    <property type="component" value="Unassembled WGS sequence"/>
</dbReference>
<dbReference type="SUPFAM" id="SSF52091">
    <property type="entry name" value="SpoIIaa-like"/>
    <property type="match status" value="1"/>
</dbReference>
<dbReference type="InterPro" id="IPR002645">
    <property type="entry name" value="STAS_dom"/>
</dbReference>
<evidence type="ECO:0000313" key="3">
    <source>
        <dbReference type="Proteomes" id="UP000288096"/>
    </source>
</evidence>
<keyword evidence="3" id="KW-1185">Reference proteome</keyword>
<organism evidence="2 3">
    <name type="scientific">Desulfonema ishimotonii</name>
    <dbReference type="NCBI Taxonomy" id="45657"/>
    <lineage>
        <taxon>Bacteria</taxon>
        <taxon>Pseudomonadati</taxon>
        <taxon>Thermodesulfobacteriota</taxon>
        <taxon>Desulfobacteria</taxon>
        <taxon>Desulfobacterales</taxon>
        <taxon>Desulfococcaceae</taxon>
        <taxon>Desulfonema</taxon>
    </lineage>
</organism>
<dbReference type="RefSeq" id="WP_124327009.1">
    <property type="nucleotide sequence ID" value="NZ_BEXT01000001.1"/>
</dbReference>
<protein>
    <recommendedName>
        <fullName evidence="1">STAS domain-containing protein</fullName>
    </recommendedName>
</protein>
<dbReference type="OrthoDB" id="5488639at2"/>
<sequence>MSRMNIDGKGYKIDFDGRGSLKISGKLAAMPEEYEAIEDFFERVFDAIAEADTSELVLDVRDLTFLNSSGIKTICVSLVMEADDIEGLHMKIFCSASVTWQVETIPTFKDLMDNLKIIFE</sequence>
<dbReference type="EMBL" id="BEXT01000001">
    <property type="protein sequence ID" value="GBC59497.1"/>
    <property type="molecule type" value="Genomic_DNA"/>
</dbReference>
<comment type="caution">
    <text evidence="2">The sequence shown here is derived from an EMBL/GenBank/DDBJ whole genome shotgun (WGS) entry which is preliminary data.</text>
</comment>
<name>A0A401FRB1_9BACT</name>
<gene>
    <name evidence="2" type="ORF">DENIS_0436</name>
</gene>
<feature type="domain" description="STAS" evidence="1">
    <location>
        <begin position="34"/>
        <end position="74"/>
    </location>
</feature>
<dbReference type="InterPro" id="IPR036513">
    <property type="entry name" value="STAS_dom_sf"/>
</dbReference>
<dbReference type="AlphaFoldDB" id="A0A401FRB1"/>
<accession>A0A401FRB1</accession>
<dbReference type="Gene3D" id="3.30.750.24">
    <property type="entry name" value="STAS domain"/>
    <property type="match status" value="1"/>
</dbReference>
<evidence type="ECO:0000313" key="2">
    <source>
        <dbReference type="EMBL" id="GBC59497.1"/>
    </source>
</evidence>